<feature type="signal peptide" evidence="1">
    <location>
        <begin position="1"/>
        <end position="21"/>
    </location>
</feature>
<dbReference type="InterPro" id="IPR012347">
    <property type="entry name" value="Ferritin-like"/>
</dbReference>
<dbReference type="Pfam" id="PF13628">
    <property type="entry name" value="DUF4142"/>
    <property type="match status" value="1"/>
</dbReference>
<protein>
    <submittedName>
        <fullName evidence="3">DUF4142 domain-containing protein</fullName>
    </submittedName>
</protein>
<evidence type="ECO:0000259" key="2">
    <source>
        <dbReference type="Pfam" id="PF13628"/>
    </source>
</evidence>
<evidence type="ECO:0000313" key="4">
    <source>
        <dbReference type="Proteomes" id="UP000272117"/>
    </source>
</evidence>
<feature type="domain" description="DUF4142" evidence="2">
    <location>
        <begin position="40"/>
        <end position="172"/>
    </location>
</feature>
<name>A0A3M9MKX0_9BACT</name>
<sequence>MKKTNVWMLLWALMVSCTVMVSCDDDDEDADMGQDNARVATFLQAAAQSDMFEITTGTMAQTKGETDDVQMFGEMLVEDHTMTAQKIMEMADERDVQLPTTLPPAKVTIVNSLQGQSGIAFDKAFATAQVQAHQEAITLYETADQQITDPEVQTFIDATLPALRLHLQHAQQVKTMVDAM</sequence>
<dbReference type="InterPro" id="IPR025419">
    <property type="entry name" value="DUF4142"/>
</dbReference>
<dbReference type="RefSeq" id="WP_123127490.1">
    <property type="nucleotide sequence ID" value="NZ_RJJD01000008.1"/>
</dbReference>
<dbReference type="PANTHER" id="PTHR38593:SF1">
    <property type="entry name" value="BLR2558 PROTEIN"/>
    <property type="match status" value="1"/>
</dbReference>
<gene>
    <name evidence="3" type="ORF">EFB08_13560</name>
</gene>
<dbReference type="OrthoDB" id="883203at2"/>
<reference evidence="3 4" key="1">
    <citation type="submission" date="2018-11" db="EMBL/GenBank/DDBJ databases">
        <title>Rufibacter latericius sp. nov., isolated from water in Baiyang Lake.</title>
        <authorList>
            <person name="Yang Y."/>
        </authorList>
    </citation>
    <scope>NUCLEOTIDE SEQUENCE [LARGE SCALE GENOMIC DNA]</scope>
    <source>
        <strain evidence="3 4">R-22-1c-1</strain>
    </source>
</reference>
<dbReference type="AlphaFoldDB" id="A0A3M9MKX0"/>
<dbReference type="EMBL" id="RJJD01000008">
    <property type="protein sequence ID" value="RNI25867.1"/>
    <property type="molecule type" value="Genomic_DNA"/>
</dbReference>
<accession>A0A3M9MKX0</accession>
<proteinExistence type="predicted"/>
<organism evidence="3 4">
    <name type="scientific">Rufibacter latericius</name>
    <dbReference type="NCBI Taxonomy" id="2487040"/>
    <lineage>
        <taxon>Bacteria</taxon>
        <taxon>Pseudomonadati</taxon>
        <taxon>Bacteroidota</taxon>
        <taxon>Cytophagia</taxon>
        <taxon>Cytophagales</taxon>
        <taxon>Hymenobacteraceae</taxon>
        <taxon>Rufibacter</taxon>
    </lineage>
</organism>
<feature type="chain" id="PRO_5017921210" evidence="1">
    <location>
        <begin position="22"/>
        <end position="180"/>
    </location>
</feature>
<keyword evidence="1" id="KW-0732">Signal</keyword>
<dbReference type="PANTHER" id="PTHR38593">
    <property type="entry name" value="BLR2558 PROTEIN"/>
    <property type="match status" value="1"/>
</dbReference>
<dbReference type="Proteomes" id="UP000272117">
    <property type="component" value="Unassembled WGS sequence"/>
</dbReference>
<dbReference type="Gene3D" id="1.20.1260.10">
    <property type="match status" value="1"/>
</dbReference>
<evidence type="ECO:0000256" key="1">
    <source>
        <dbReference type="SAM" id="SignalP"/>
    </source>
</evidence>
<keyword evidence="4" id="KW-1185">Reference proteome</keyword>
<evidence type="ECO:0000313" key="3">
    <source>
        <dbReference type="EMBL" id="RNI25867.1"/>
    </source>
</evidence>
<comment type="caution">
    <text evidence="3">The sequence shown here is derived from an EMBL/GenBank/DDBJ whole genome shotgun (WGS) entry which is preliminary data.</text>
</comment>
<dbReference type="PROSITE" id="PS51257">
    <property type="entry name" value="PROKAR_LIPOPROTEIN"/>
    <property type="match status" value="1"/>
</dbReference>